<keyword evidence="2 4" id="KW-0808">Transferase</keyword>
<evidence type="ECO:0000256" key="2">
    <source>
        <dbReference type="ARBA" id="ARBA00022679"/>
    </source>
</evidence>
<dbReference type="GO" id="GO:0004304">
    <property type="term" value="F:estrone sulfotransferase activity"/>
    <property type="evidence" value="ECO:0007669"/>
    <property type="project" value="UniProtKB-EC"/>
</dbReference>
<dbReference type="GO" id="GO:0051923">
    <property type="term" value="P:sulfation"/>
    <property type="evidence" value="ECO:0000318"/>
    <property type="project" value="GO_Central"/>
</dbReference>
<comment type="similarity">
    <text evidence="1">Belongs to the sulfotransferase 1 family.</text>
</comment>
<accession>B7QJU7</accession>
<proteinExistence type="inferred from homology"/>
<dbReference type="SUPFAM" id="SSF52540">
    <property type="entry name" value="P-loop containing nucleoside triphosphate hydrolases"/>
    <property type="match status" value="2"/>
</dbReference>
<dbReference type="EC" id="2.8.2.4" evidence="4"/>
<dbReference type="EMBL" id="ABJB010435821">
    <property type="status" value="NOT_ANNOTATED_CDS"/>
    <property type="molecule type" value="Genomic_DNA"/>
</dbReference>
<evidence type="ECO:0000256" key="1">
    <source>
        <dbReference type="ARBA" id="ARBA00005771"/>
    </source>
</evidence>
<reference evidence="5" key="2">
    <citation type="submission" date="2020-05" db="UniProtKB">
        <authorList>
            <consortium name="EnsemblMetazoa"/>
        </authorList>
    </citation>
    <scope>IDENTIFICATION</scope>
    <source>
        <strain evidence="5">wikel</strain>
    </source>
</reference>
<dbReference type="EMBL" id="DS954719">
    <property type="protein sequence ID" value="EEC19119.1"/>
    <property type="molecule type" value="Genomic_DNA"/>
</dbReference>
<organism>
    <name type="scientific">Ixodes scapularis</name>
    <name type="common">Black-legged tick</name>
    <name type="synonym">Deer tick</name>
    <dbReference type="NCBI Taxonomy" id="6945"/>
    <lineage>
        <taxon>Eukaryota</taxon>
        <taxon>Metazoa</taxon>
        <taxon>Ecdysozoa</taxon>
        <taxon>Arthropoda</taxon>
        <taxon>Chelicerata</taxon>
        <taxon>Arachnida</taxon>
        <taxon>Acari</taxon>
        <taxon>Parasitiformes</taxon>
        <taxon>Ixodida</taxon>
        <taxon>Ixodoidea</taxon>
        <taxon>Ixodidae</taxon>
        <taxon>Ixodinae</taxon>
        <taxon>Ixodes</taxon>
    </lineage>
</organism>
<dbReference type="VEuPathDB" id="VectorBase:ISCP_025283"/>
<dbReference type="InterPro" id="IPR027417">
    <property type="entry name" value="P-loop_NTPase"/>
</dbReference>
<evidence type="ECO:0000313" key="6">
    <source>
        <dbReference type="Proteomes" id="UP000001555"/>
    </source>
</evidence>
<dbReference type="VEuPathDB" id="VectorBase:ISCP_016496"/>
<dbReference type="VEuPathDB" id="VectorBase:ISCW013748"/>
<dbReference type="PaxDb" id="6945-B7QJU7"/>
<dbReference type="Gene3D" id="3.40.50.300">
    <property type="entry name" value="P-loop containing nucleotide triphosphate hydrolases"/>
    <property type="match status" value="2"/>
</dbReference>
<dbReference type="PANTHER" id="PTHR11783">
    <property type="entry name" value="SULFOTRANSFERASE SULT"/>
    <property type="match status" value="1"/>
</dbReference>
<dbReference type="EMBL" id="ABJB010283396">
    <property type="status" value="NOT_ANNOTATED_CDS"/>
    <property type="molecule type" value="Genomic_DNA"/>
</dbReference>
<sequence length="506" mass="59518">MDGVRVTNGYELDLFRGALKYQPEPDDKFVVSFPKTGTTWMQQIAYLLFHKGVPPTSAQDFHDNGPFLDIHGVETVKRRVKSGLIKTHLPYGIAPKSPLAKYLYICRNPKDTCISLFYHTCRFSEYEFQDGKLEDFFEVFLRGETDYGDYFDHVLSWYEHRDDPNVMFIHYEDVKTNPELWILKIAEFLDEKCHGLLINDRTILEHVLEYSGIHFMKGSAESIFENLYPEEVGRCSTDFIRKGIIGDWKHHLTTEMNARLEKKIYQKMQETDIITVPPSSPEDFHSNGPFLELSGANAAKGRMRGGFIKSHFPYNLMPQNSSAKYIYICRNPKDTCVSLFYQTRRFPSYEFEDGKFEDFFEVFLSGSTDFGDYFDHVLSWYERRHEPNVLLVHYEDAKSNLKDVVLKIAKFLGEEHYRLLLQDQNMLERVLVYSGIDYMKEDAANVFENLYPTQATRPYTRFIRKGQIGDWRKHFVDKMNARIEDKIYRILSNTDLIREWKKHSVM</sequence>
<dbReference type="InParanoid" id="B7QJU7"/>
<evidence type="ECO:0000313" key="5">
    <source>
        <dbReference type="EnsemblMetazoa" id="ISCW013748-PA"/>
    </source>
</evidence>
<dbReference type="GO" id="GO:0005737">
    <property type="term" value="C:cytoplasm"/>
    <property type="evidence" value="ECO:0000318"/>
    <property type="project" value="GO_Central"/>
</dbReference>
<dbReference type="FunCoup" id="B7QJU7">
    <property type="interactions" value="6"/>
</dbReference>
<dbReference type="EMBL" id="ABJB010560601">
    <property type="status" value="NOT_ANNOTATED_CDS"/>
    <property type="molecule type" value="Genomic_DNA"/>
</dbReference>
<dbReference type="OrthoDB" id="6507163at2759"/>
<dbReference type="VEuPathDB" id="VectorBase:ISCI013748"/>
<dbReference type="EnsemblMetazoa" id="ISCW013748-RA">
    <property type="protein sequence ID" value="ISCW013748-PA"/>
    <property type="gene ID" value="ISCW013748"/>
</dbReference>
<protein>
    <submittedName>
        <fullName evidence="4 5">Sulfotransferase, putative</fullName>
        <ecNumber evidence="4">2.8.2.4</ecNumber>
    </submittedName>
</protein>
<dbReference type="HOGENOM" id="CLU_538926_0_0_1"/>
<reference evidence="4 6" key="1">
    <citation type="submission" date="2008-03" db="EMBL/GenBank/DDBJ databases">
        <title>Annotation of Ixodes scapularis.</title>
        <authorList>
            <consortium name="Ixodes scapularis Genome Project Consortium"/>
            <person name="Caler E."/>
            <person name="Hannick L.I."/>
            <person name="Bidwell S."/>
            <person name="Joardar V."/>
            <person name="Thiagarajan M."/>
            <person name="Amedeo P."/>
            <person name="Galinsky K.J."/>
            <person name="Schobel S."/>
            <person name="Inman J."/>
            <person name="Hostetler J."/>
            <person name="Miller J."/>
            <person name="Hammond M."/>
            <person name="Megy K."/>
            <person name="Lawson D."/>
            <person name="Kodira C."/>
            <person name="Sutton G."/>
            <person name="Meyer J."/>
            <person name="Hill C.A."/>
            <person name="Birren B."/>
            <person name="Nene V."/>
            <person name="Collins F."/>
            <person name="Alarcon-Chaidez F."/>
            <person name="Wikel S."/>
            <person name="Strausberg R."/>
        </authorList>
    </citation>
    <scope>NUCLEOTIDE SEQUENCE [LARGE SCALE GENOMIC DNA]</scope>
    <source>
        <strain evidence="6">Wikel</strain>
        <strain evidence="4">Wikel colony</strain>
    </source>
</reference>
<dbReference type="InterPro" id="IPR000863">
    <property type="entry name" value="Sulfotransferase_dom"/>
</dbReference>
<gene>
    <name evidence="4" type="ORF">IscW_ISCW013748</name>
</gene>
<dbReference type="Pfam" id="PF00685">
    <property type="entry name" value="Sulfotransfer_1"/>
    <property type="match status" value="2"/>
</dbReference>
<dbReference type="Proteomes" id="UP000001555">
    <property type="component" value="Unassembled WGS sequence"/>
</dbReference>
<feature type="domain" description="Sulfotransferase" evidence="3">
    <location>
        <begin position="25"/>
        <end position="271"/>
    </location>
</feature>
<dbReference type="GO" id="GO:0008146">
    <property type="term" value="F:sulfotransferase activity"/>
    <property type="evidence" value="ECO:0000318"/>
    <property type="project" value="GO_Central"/>
</dbReference>
<evidence type="ECO:0000313" key="4">
    <source>
        <dbReference type="EMBL" id="EEC19119.1"/>
    </source>
</evidence>
<dbReference type="AlphaFoldDB" id="B7QJU7"/>
<evidence type="ECO:0000259" key="3">
    <source>
        <dbReference type="Pfam" id="PF00685"/>
    </source>
</evidence>
<keyword evidence="6" id="KW-1185">Reference proteome</keyword>
<feature type="domain" description="Sulfotransferase" evidence="3">
    <location>
        <begin position="288"/>
        <end position="487"/>
    </location>
</feature>
<name>B7QJU7_IXOSC</name>